<dbReference type="EMBL" id="KI536661">
    <property type="protein sequence ID" value="ESR53676.1"/>
    <property type="molecule type" value="Genomic_DNA"/>
</dbReference>
<dbReference type="Proteomes" id="UP000030687">
    <property type="component" value="Unassembled WGS sequence"/>
</dbReference>
<accession>V4TV01</accession>
<name>V4TV01_CITCL</name>
<dbReference type="KEGG" id="cic:CICLE_v10023205mg"/>
<reference evidence="1 2" key="1">
    <citation type="submission" date="2013-10" db="EMBL/GenBank/DDBJ databases">
        <authorList>
            <consortium name="International Citrus Genome Consortium"/>
            <person name="Jenkins J."/>
            <person name="Schmutz J."/>
            <person name="Prochnik S."/>
            <person name="Rokhsar D."/>
            <person name="Gmitter F."/>
            <person name="Ollitrault P."/>
            <person name="Machado M."/>
            <person name="Talon M."/>
            <person name="Wincker P."/>
            <person name="Jaillon O."/>
            <person name="Morgante M."/>
        </authorList>
    </citation>
    <scope>NUCLEOTIDE SEQUENCE</scope>
    <source>
        <strain evidence="2">cv. Clemenules</strain>
    </source>
</reference>
<organism evidence="1 2">
    <name type="scientific">Citrus clementina</name>
    <name type="common">Clementine</name>
    <name type="synonym">Citrus deliciosa x Citrus sinensis</name>
    <dbReference type="NCBI Taxonomy" id="85681"/>
    <lineage>
        <taxon>Eukaryota</taxon>
        <taxon>Viridiplantae</taxon>
        <taxon>Streptophyta</taxon>
        <taxon>Embryophyta</taxon>
        <taxon>Tracheophyta</taxon>
        <taxon>Spermatophyta</taxon>
        <taxon>Magnoliopsida</taxon>
        <taxon>eudicotyledons</taxon>
        <taxon>Gunneridae</taxon>
        <taxon>Pentapetalae</taxon>
        <taxon>rosids</taxon>
        <taxon>malvids</taxon>
        <taxon>Sapindales</taxon>
        <taxon>Rutaceae</taxon>
        <taxon>Aurantioideae</taxon>
        <taxon>Citrus</taxon>
    </lineage>
</organism>
<evidence type="ECO:0000313" key="2">
    <source>
        <dbReference type="Proteomes" id="UP000030687"/>
    </source>
</evidence>
<dbReference type="AlphaFoldDB" id="V4TV01"/>
<keyword evidence="2" id="KW-1185">Reference proteome</keyword>
<gene>
    <name evidence="1" type="ORF">CICLE_v10023205mg</name>
</gene>
<dbReference type="InParanoid" id="V4TV01"/>
<proteinExistence type="predicted"/>
<protein>
    <submittedName>
        <fullName evidence="1">Uncharacterized protein</fullName>
    </submittedName>
</protein>
<dbReference type="Gramene" id="ESR53676">
    <property type="protein sequence ID" value="ESR53676"/>
    <property type="gene ID" value="CICLE_v10023205mg"/>
</dbReference>
<sequence length="70" mass="7855">MPDTLKTLATPKVFSCSSSSTKSLLAKQPPTKTLSLVWFCPETETHFSLSPSPFLLQDQHKARLVLNYLF</sequence>
<evidence type="ECO:0000313" key="1">
    <source>
        <dbReference type="EMBL" id="ESR53676.1"/>
    </source>
</evidence>